<evidence type="ECO:0000256" key="11">
    <source>
        <dbReference type="SAM" id="SignalP"/>
    </source>
</evidence>
<accession>A0A3D9RWF7</accession>
<feature type="chain" id="PRO_5017831012" description="Beta-galactosidase" evidence="11">
    <location>
        <begin position="20"/>
        <end position="1043"/>
    </location>
</feature>
<evidence type="ECO:0000256" key="2">
    <source>
        <dbReference type="ARBA" id="ARBA00001913"/>
    </source>
</evidence>
<dbReference type="Pfam" id="PF02836">
    <property type="entry name" value="Glyco_hydro_2_C"/>
    <property type="match status" value="1"/>
</dbReference>
<dbReference type="InterPro" id="IPR014718">
    <property type="entry name" value="GH-type_carb-bd"/>
</dbReference>
<dbReference type="PROSITE" id="PS00719">
    <property type="entry name" value="GLYCOSYL_HYDROL_F2_1"/>
    <property type="match status" value="1"/>
</dbReference>
<feature type="signal peptide" evidence="11">
    <location>
        <begin position="1"/>
        <end position="19"/>
    </location>
</feature>
<dbReference type="GO" id="GO:0030246">
    <property type="term" value="F:carbohydrate binding"/>
    <property type="evidence" value="ECO:0007669"/>
    <property type="project" value="InterPro"/>
</dbReference>
<dbReference type="Gene3D" id="2.60.40.10">
    <property type="entry name" value="Immunoglobulins"/>
    <property type="match status" value="2"/>
</dbReference>
<dbReference type="Gene3D" id="2.60.120.260">
    <property type="entry name" value="Galactose-binding domain-like"/>
    <property type="match status" value="1"/>
</dbReference>
<dbReference type="GO" id="GO:0005990">
    <property type="term" value="P:lactose catabolic process"/>
    <property type="evidence" value="ECO:0007669"/>
    <property type="project" value="TreeGrafter"/>
</dbReference>
<evidence type="ECO:0000256" key="10">
    <source>
        <dbReference type="RuleBase" id="RU361154"/>
    </source>
</evidence>
<dbReference type="InterPro" id="IPR006103">
    <property type="entry name" value="Glyco_hydro_2_cat"/>
</dbReference>
<dbReference type="OrthoDB" id="9801077at2"/>
<evidence type="ECO:0000256" key="8">
    <source>
        <dbReference type="ARBA" id="ARBA00023295"/>
    </source>
</evidence>
<dbReference type="SUPFAM" id="SSF51445">
    <property type="entry name" value="(Trans)glycosidases"/>
    <property type="match status" value="1"/>
</dbReference>
<dbReference type="InterPro" id="IPR004199">
    <property type="entry name" value="B-gal_small/dom_5"/>
</dbReference>
<proteinExistence type="inferred from homology"/>
<keyword evidence="11" id="KW-0732">Signal</keyword>
<organism evidence="13 14">
    <name type="scientific">Lutibacter oceani</name>
    <dbReference type="NCBI Taxonomy" id="1853311"/>
    <lineage>
        <taxon>Bacteria</taxon>
        <taxon>Pseudomonadati</taxon>
        <taxon>Bacteroidota</taxon>
        <taxon>Flavobacteriia</taxon>
        <taxon>Flavobacteriales</taxon>
        <taxon>Flavobacteriaceae</taxon>
        <taxon>Lutibacter</taxon>
    </lineage>
</organism>
<dbReference type="EC" id="3.2.1.23" evidence="5 10"/>
<dbReference type="RefSeq" id="WP_115879988.1">
    <property type="nucleotide sequence ID" value="NZ_QTTQ01000010.1"/>
</dbReference>
<dbReference type="PRINTS" id="PR00132">
    <property type="entry name" value="GLHYDRLASE2"/>
</dbReference>
<gene>
    <name evidence="13" type="ORF">BX611_1654</name>
</gene>
<dbReference type="Pfam" id="PF00703">
    <property type="entry name" value="Glyco_hydro_2"/>
    <property type="match status" value="1"/>
</dbReference>
<dbReference type="EMBL" id="QTTQ01000010">
    <property type="protein sequence ID" value="REE82111.1"/>
    <property type="molecule type" value="Genomic_DNA"/>
</dbReference>
<evidence type="ECO:0000256" key="9">
    <source>
        <dbReference type="ARBA" id="ARBA00032230"/>
    </source>
</evidence>
<protein>
    <recommendedName>
        <fullName evidence="5 10">Beta-galactosidase</fullName>
        <ecNumber evidence="5 10">3.2.1.23</ecNumber>
    </recommendedName>
    <alternativeName>
        <fullName evidence="9 10">Lactase</fullName>
    </alternativeName>
</protein>
<dbReference type="SUPFAM" id="SSF49303">
    <property type="entry name" value="beta-Galactosidase/glucuronidase domain"/>
    <property type="match status" value="2"/>
</dbReference>
<dbReference type="Proteomes" id="UP000256429">
    <property type="component" value="Unassembled WGS sequence"/>
</dbReference>
<evidence type="ECO:0000313" key="13">
    <source>
        <dbReference type="EMBL" id="REE82111.1"/>
    </source>
</evidence>
<dbReference type="InterPro" id="IPR011013">
    <property type="entry name" value="Gal_mutarotase_sf_dom"/>
</dbReference>
<keyword evidence="7" id="KW-0106">Calcium</keyword>
<dbReference type="InterPro" id="IPR023230">
    <property type="entry name" value="Glyco_hydro_2_CS"/>
</dbReference>
<dbReference type="AlphaFoldDB" id="A0A3D9RWF7"/>
<keyword evidence="14" id="KW-1185">Reference proteome</keyword>
<evidence type="ECO:0000256" key="7">
    <source>
        <dbReference type="ARBA" id="ARBA00022837"/>
    </source>
</evidence>
<dbReference type="InterPro" id="IPR006102">
    <property type="entry name" value="Ig-like_GH2"/>
</dbReference>
<dbReference type="InterPro" id="IPR032312">
    <property type="entry name" value="LacZ_4"/>
</dbReference>
<dbReference type="PANTHER" id="PTHR46323:SF2">
    <property type="entry name" value="BETA-GALACTOSIDASE"/>
    <property type="match status" value="1"/>
</dbReference>
<keyword evidence="6 10" id="KW-0378">Hydrolase</keyword>
<dbReference type="InterPro" id="IPR036156">
    <property type="entry name" value="Beta-gal/glucu_dom_sf"/>
</dbReference>
<dbReference type="Pfam" id="PF02837">
    <property type="entry name" value="Glyco_hydro_2_N"/>
    <property type="match status" value="1"/>
</dbReference>
<evidence type="ECO:0000259" key="12">
    <source>
        <dbReference type="SMART" id="SM01038"/>
    </source>
</evidence>
<dbReference type="InterPro" id="IPR013783">
    <property type="entry name" value="Ig-like_fold"/>
</dbReference>
<dbReference type="InterPro" id="IPR006104">
    <property type="entry name" value="Glyco_hydro_2_N"/>
</dbReference>
<dbReference type="FunFam" id="3.20.20.80:FF:000121">
    <property type="entry name" value="Beta-galactosidase"/>
    <property type="match status" value="1"/>
</dbReference>
<comment type="caution">
    <text evidence="13">The sequence shown here is derived from an EMBL/GenBank/DDBJ whole genome shotgun (WGS) entry which is preliminary data.</text>
</comment>
<reference evidence="13 14" key="1">
    <citation type="submission" date="2018-08" db="EMBL/GenBank/DDBJ databases">
        <title>Genomic Encyclopedia of Type Strains, Phase III (KMG-III): the genomes of soil and plant-associated and newly described type strains.</title>
        <authorList>
            <person name="Whitman W."/>
        </authorList>
    </citation>
    <scope>NUCLEOTIDE SEQUENCE [LARGE SCALE GENOMIC DNA]</scope>
    <source>
        <strain evidence="13 14">325-5</strain>
    </source>
</reference>
<dbReference type="SUPFAM" id="SSF49785">
    <property type="entry name" value="Galactose-binding domain-like"/>
    <property type="match status" value="1"/>
</dbReference>
<evidence type="ECO:0000256" key="1">
    <source>
        <dbReference type="ARBA" id="ARBA00001412"/>
    </source>
</evidence>
<dbReference type="SUPFAM" id="SSF74650">
    <property type="entry name" value="Galactose mutarotase-like"/>
    <property type="match status" value="1"/>
</dbReference>
<evidence type="ECO:0000313" key="14">
    <source>
        <dbReference type="Proteomes" id="UP000256429"/>
    </source>
</evidence>
<dbReference type="GO" id="GO:0009341">
    <property type="term" value="C:beta-galactosidase complex"/>
    <property type="evidence" value="ECO:0007669"/>
    <property type="project" value="InterPro"/>
</dbReference>
<comment type="cofactor">
    <cofactor evidence="2">
        <name>Ca(2+)</name>
        <dbReference type="ChEBI" id="CHEBI:29108"/>
    </cofactor>
</comment>
<dbReference type="Pfam" id="PF02929">
    <property type="entry name" value="Bgal_small_N"/>
    <property type="match status" value="1"/>
</dbReference>
<evidence type="ECO:0000256" key="3">
    <source>
        <dbReference type="ARBA" id="ARBA00007401"/>
    </source>
</evidence>
<comment type="subunit">
    <text evidence="4">Monomer.</text>
</comment>
<dbReference type="InterPro" id="IPR008979">
    <property type="entry name" value="Galactose-bd-like_sf"/>
</dbReference>
<dbReference type="GO" id="GO:0004565">
    <property type="term" value="F:beta-galactosidase activity"/>
    <property type="evidence" value="ECO:0007669"/>
    <property type="project" value="UniProtKB-EC"/>
</dbReference>
<sequence>MKKAILILTLIFSIHFANSQNEKPYWLNETKNEENREPMHTSYFVFENEALAIKNDWKKSENYKSLNGDCKFKWVENPANLPKDFFETSYNDSNWDTFTIPANWEINGYGYPIYTNIPYEFNNLISINPPQVPTSYNPTGVYRKTITIDESWLKKDVFLHVGAAKSNLEVWVNGNYVGYGEDSKLPQEFKLNNHLQKGENTLVLKLMRWSDGSYLECQDFWRMSGITRDSYLYARNKTHLKNIEIIPDLDEDYKHGKLKITTLFTSEKNKKYNIKFTLKNNEIVVSEKQFSLNELLKNPVVKFSINNPKKWSAEIPNLYVLTYKLIDKKGNVIEIINENVGFRKVEIKEGHLLVNGKAIYIKGVNRHETDPITWQTISREAMENDIKILKEFNINAVRTSHYPNDPYFYELCDKYGIYVVDEANIESHGIGYDTDKTLGNKPSWELAHLQRMQRMIERDINHPSIIIWSMGNEAGNGYNFYRGYLWMKNRDSSRPVQYERAHLNYYNVDFDWNSDIIDPMYASPDMMINYAEKNKTQTRPFIQCEYAHAMGNSVGNFKDYWDIIRKYHNFQGGFIWDMVDQSLVKTKEDGTKIFAYGGDYGPKDVPSDNNFLNNGVFSPDRKPNPHAFEVKKVQQNIWTTWADKENKTIAIFNEFFFKNLDNVLLNWELIIDGEKFDTGTIETLEINPQEKKVYKLNLKLPKNNYKEAFVNISYHLKKTEPFLAKDYKIASEQLTLVNNWSNPTIVEGNGKIKISKSEKELKFFDEKSELIFNLKTGFISSYLYKNQNLIKQGFELKPNFWRAPTDNDMGANLQLKLRAWKNAVDSISLKEFIYKVDSQNKLIAKATYRLPQVFADLNIDYEFSSSGELTVHQEIIIDEDTEVPMLPRFGMELVLPKDFNNVKYYGKGPHENYIDRNFASEIGIFEQTVSEQYYPYIRPQETGNKTAIRWYSILNDSLKITIEGSSLLGITALHYLNEDLDDGLQKEQRHASEISERDLTRVLIDFKQMGVGSINSWGALPLEKYRLTDKKYSLKYKLIPKIK</sequence>
<evidence type="ECO:0000256" key="5">
    <source>
        <dbReference type="ARBA" id="ARBA00012756"/>
    </source>
</evidence>
<keyword evidence="8 10" id="KW-0326">Glycosidase</keyword>
<dbReference type="Gene3D" id="2.70.98.10">
    <property type="match status" value="1"/>
</dbReference>
<dbReference type="Gene3D" id="3.20.20.80">
    <property type="entry name" value="Glycosidases"/>
    <property type="match status" value="1"/>
</dbReference>
<comment type="similarity">
    <text evidence="3 10">Belongs to the glycosyl hydrolase 2 family.</text>
</comment>
<dbReference type="PANTHER" id="PTHR46323">
    <property type="entry name" value="BETA-GALACTOSIDASE"/>
    <property type="match status" value="1"/>
</dbReference>
<name>A0A3D9RWF7_9FLAO</name>
<evidence type="ECO:0000256" key="6">
    <source>
        <dbReference type="ARBA" id="ARBA00022801"/>
    </source>
</evidence>
<feature type="domain" description="Beta galactosidase small chain/" evidence="12">
    <location>
        <begin position="762"/>
        <end position="1039"/>
    </location>
</feature>
<comment type="catalytic activity">
    <reaction evidence="1 10">
        <text>Hydrolysis of terminal non-reducing beta-D-galactose residues in beta-D-galactosides.</text>
        <dbReference type="EC" id="3.2.1.23"/>
    </reaction>
</comment>
<dbReference type="InterPro" id="IPR050347">
    <property type="entry name" value="Bact_Beta-galactosidase"/>
</dbReference>
<dbReference type="InterPro" id="IPR017853">
    <property type="entry name" value="GH"/>
</dbReference>
<dbReference type="InterPro" id="IPR006101">
    <property type="entry name" value="Glyco_hydro_2"/>
</dbReference>
<dbReference type="Pfam" id="PF16353">
    <property type="entry name" value="LacZ_4"/>
    <property type="match status" value="1"/>
</dbReference>
<evidence type="ECO:0000256" key="4">
    <source>
        <dbReference type="ARBA" id="ARBA00011245"/>
    </source>
</evidence>
<dbReference type="SMART" id="SM01038">
    <property type="entry name" value="Bgal_small_N"/>
    <property type="match status" value="1"/>
</dbReference>